<proteinExistence type="predicted"/>
<keyword evidence="6" id="KW-1185">Reference proteome</keyword>
<dbReference type="Gene3D" id="1.10.10.60">
    <property type="entry name" value="Homeodomain-like"/>
    <property type="match status" value="1"/>
</dbReference>
<evidence type="ECO:0000256" key="1">
    <source>
        <dbReference type="ARBA" id="ARBA00023015"/>
    </source>
</evidence>
<dbReference type="GO" id="GO:0043565">
    <property type="term" value="F:sequence-specific DNA binding"/>
    <property type="evidence" value="ECO:0007669"/>
    <property type="project" value="InterPro"/>
</dbReference>
<keyword evidence="1" id="KW-0805">Transcription regulation</keyword>
<dbReference type="PROSITE" id="PS00041">
    <property type="entry name" value="HTH_ARAC_FAMILY_1"/>
    <property type="match status" value="1"/>
</dbReference>
<dbReference type="PROSITE" id="PS01124">
    <property type="entry name" value="HTH_ARAC_FAMILY_2"/>
    <property type="match status" value="1"/>
</dbReference>
<evidence type="ECO:0000256" key="3">
    <source>
        <dbReference type="ARBA" id="ARBA00023163"/>
    </source>
</evidence>
<reference evidence="6" key="1">
    <citation type="submission" date="2018-05" db="EMBL/GenBank/DDBJ databases">
        <authorList>
            <person name="Du Z."/>
            <person name="Wang X."/>
        </authorList>
    </citation>
    <scope>NUCLEOTIDE SEQUENCE [LARGE SCALE GENOMIC DNA]</scope>
    <source>
        <strain evidence="6">CQN31</strain>
    </source>
</reference>
<dbReference type="SUPFAM" id="SSF46689">
    <property type="entry name" value="Homeodomain-like"/>
    <property type="match status" value="1"/>
</dbReference>
<dbReference type="InterPro" id="IPR050204">
    <property type="entry name" value="AraC_XylS_family_regulators"/>
</dbReference>
<dbReference type="PANTHER" id="PTHR46796:SF12">
    <property type="entry name" value="HTH-TYPE DNA-BINDING TRANSCRIPTIONAL ACTIVATOR EUTR"/>
    <property type="match status" value="1"/>
</dbReference>
<accession>A0A317FBE5</accession>
<evidence type="ECO:0000256" key="2">
    <source>
        <dbReference type="ARBA" id="ARBA00023125"/>
    </source>
</evidence>
<keyword evidence="3" id="KW-0804">Transcription</keyword>
<name>A0A317FBE5_9PROT</name>
<evidence type="ECO:0000259" key="4">
    <source>
        <dbReference type="PROSITE" id="PS01124"/>
    </source>
</evidence>
<dbReference type="InterPro" id="IPR018062">
    <property type="entry name" value="HTH_AraC-typ_CS"/>
</dbReference>
<dbReference type="InterPro" id="IPR018060">
    <property type="entry name" value="HTH_AraC"/>
</dbReference>
<organism evidence="5 6">
    <name type="scientific">Falsiroseomonas bella</name>
    <dbReference type="NCBI Taxonomy" id="2184016"/>
    <lineage>
        <taxon>Bacteria</taxon>
        <taxon>Pseudomonadati</taxon>
        <taxon>Pseudomonadota</taxon>
        <taxon>Alphaproteobacteria</taxon>
        <taxon>Acetobacterales</taxon>
        <taxon>Roseomonadaceae</taxon>
        <taxon>Falsiroseomonas</taxon>
    </lineage>
</organism>
<dbReference type="GO" id="GO:0003700">
    <property type="term" value="F:DNA-binding transcription factor activity"/>
    <property type="evidence" value="ECO:0007669"/>
    <property type="project" value="InterPro"/>
</dbReference>
<sequence length="335" mass="36118">MRLVEQSPVDAAVHATQEVEEHAAAIVGGTFEFLPVPGRSFRAGLRRLRVADMVVQHGDSTGHAMLGAMHPGLGTLLLPFHYPQGIGRLNGAEVHHADALLVPGGLEFRGTCSARHEWIALAVPLERMGAWLELASPALTFPAQASVLQVSETAHAELLRICLATADYAERPPDVLSEPGCAENMALSLVDTLIDALATGVTLLPRPRAAREAQRVVRLAEDYLRANIHRPVYREELCAALGVSLRKLHDAFIGVTGLSPQTYLKVRRLALVRGALRRSDAGHALVKSIALSHGFWHLGHFARDYRQLFGETPSETLAGASARAPGGEGRTRRAA</sequence>
<comment type="caution">
    <text evidence="5">The sequence shown here is derived from an EMBL/GenBank/DDBJ whole genome shotgun (WGS) entry which is preliminary data.</text>
</comment>
<dbReference type="Pfam" id="PF12833">
    <property type="entry name" value="HTH_18"/>
    <property type="match status" value="1"/>
</dbReference>
<protein>
    <recommendedName>
        <fullName evidence="4">HTH araC/xylS-type domain-containing protein</fullName>
    </recommendedName>
</protein>
<evidence type="ECO:0000313" key="6">
    <source>
        <dbReference type="Proteomes" id="UP000245765"/>
    </source>
</evidence>
<keyword evidence="2" id="KW-0238">DNA-binding</keyword>
<dbReference type="InterPro" id="IPR009057">
    <property type="entry name" value="Homeodomain-like_sf"/>
</dbReference>
<dbReference type="SMART" id="SM00342">
    <property type="entry name" value="HTH_ARAC"/>
    <property type="match status" value="1"/>
</dbReference>
<dbReference type="PANTHER" id="PTHR46796">
    <property type="entry name" value="HTH-TYPE TRANSCRIPTIONAL ACTIVATOR RHAS-RELATED"/>
    <property type="match status" value="1"/>
</dbReference>
<evidence type="ECO:0000313" key="5">
    <source>
        <dbReference type="EMBL" id="PWS36411.1"/>
    </source>
</evidence>
<gene>
    <name evidence="5" type="ORF">DFH01_14725</name>
</gene>
<dbReference type="Proteomes" id="UP000245765">
    <property type="component" value="Unassembled WGS sequence"/>
</dbReference>
<dbReference type="AlphaFoldDB" id="A0A317FBE5"/>
<feature type="domain" description="HTH araC/xylS-type" evidence="4">
    <location>
        <begin position="218"/>
        <end position="319"/>
    </location>
</feature>
<dbReference type="EMBL" id="QGNA01000003">
    <property type="protein sequence ID" value="PWS36411.1"/>
    <property type="molecule type" value="Genomic_DNA"/>
</dbReference>